<protein>
    <recommendedName>
        <fullName evidence="6 7">Ribonuclease P protein component</fullName>
        <shortName evidence="6">RNase P protein</shortName>
        <shortName evidence="6">RNaseP protein</shortName>
        <ecNumber evidence="6 7">3.1.26.5</ecNumber>
    </recommendedName>
    <alternativeName>
        <fullName evidence="6">Protein C5</fullName>
    </alternativeName>
</protein>
<dbReference type="InterPro" id="IPR020568">
    <property type="entry name" value="Ribosomal_Su5_D2-typ_SF"/>
</dbReference>
<evidence type="ECO:0000313" key="9">
    <source>
        <dbReference type="Proteomes" id="UP000320806"/>
    </source>
</evidence>
<gene>
    <name evidence="6" type="primary">rnpA</name>
    <name evidence="8" type="ORF">FB459_0401</name>
</gene>
<keyword evidence="1 6" id="KW-0819">tRNA processing</keyword>
<name>A0A542ECL0_9MICO</name>
<accession>A0A542ECL0</accession>
<comment type="subunit">
    <text evidence="6">Consists of a catalytic RNA component (M1 or rnpB) and a protein subunit.</text>
</comment>
<comment type="function">
    <text evidence="6">RNaseP catalyzes the removal of the 5'-leader sequence from pre-tRNA to produce the mature 5'-terminus. It can also cleave other RNA substrates such as 4.5S RNA. The protein component plays an auxiliary but essential role in vivo by binding to the 5'-leader sequence and broadening the substrate specificity of the ribozyme.</text>
</comment>
<dbReference type="GO" id="GO:0042781">
    <property type="term" value="F:3'-tRNA processing endoribonuclease activity"/>
    <property type="evidence" value="ECO:0007669"/>
    <property type="project" value="TreeGrafter"/>
</dbReference>
<dbReference type="PANTHER" id="PTHR33992:SF1">
    <property type="entry name" value="RIBONUCLEASE P PROTEIN COMPONENT"/>
    <property type="match status" value="1"/>
</dbReference>
<evidence type="ECO:0000256" key="1">
    <source>
        <dbReference type="ARBA" id="ARBA00022694"/>
    </source>
</evidence>
<reference evidence="8 9" key="1">
    <citation type="submission" date="2019-06" db="EMBL/GenBank/DDBJ databases">
        <title>Sequencing the genomes of 1000 actinobacteria strains.</title>
        <authorList>
            <person name="Klenk H.-P."/>
        </authorList>
    </citation>
    <scope>NUCLEOTIDE SEQUENCE [LARGE SCALE GENOMIC DNA]</scope>
    <source>
        <strain evidence="8 9">DSM 19828</strain>
    </source>
</reference>
<proteinExistence type="inferred from homology"/>
<keyword evidence="9" id="KW-1185">Reference proteome</keyword>
<dbReference type="RefSeq" id="WP_141927274.1">
    <property type="nucleotide sequence ID" value="NZ_BAABCI010000039.1"/>
</dbReference>
<comment type="similarity">
    <text evidence="6">Belongs to the RnpA family.</text>
</comment>
<evidence type="ECO:0000256" key="2">
    <source>
        <dbReference type="ARBA" id="ARBA00022722"/>
    </source>
</evidence>
<dbReference type="AlphaFoldDB" id="A0A542ECL0"/>
<dbReference type="EMBL" id="VFMO01000001">
    <property type="protein sequence ID" value="TQJ13016.1"/>
    <property type="molecule type" value="Genomic_DNA"/>
</dbReference>
<evidence type="ECO:0000256" key="5">
    <source>
        <dbReference type="ARBA" id="ARBA00022884"/>
    </source>
</evidence>
<comment type="catalytic activity">
    <reaction evidence="6">
        <text>Endonucleolytic cleavage of RNA, removing 5'-extranucleotides from tRNA precursor.</text>
        <dbReference type="EC" id="3.1.26.5"/>
    </reaction>
</comment>
<comment type="caution">
    <text evidence="8">The sequence shown here is derived from an EMBL/GenBank/DDBJ whole genome shotgun (WGS) entry which is preliminary data.</text>
</comment>
<dbReference type="Gene3D" id="3.30.230.10">
    <property type="match status" value="1"/>
</dbReference>
<dbReference type="NCBIfam" id="TIGR00188">
    <property type="entry name" value="rnpA"/>
    <property type="match status" value="1"/>
</dbReference>
<dbReference type="GO" id="GO:0001682">
    <property type="term" value="P:tRNA 5'-leader removal"/>
    <property type="evidence" value="ECO:0007669"/>
    <property type="project" value="UniProtKB-UniRule"/>
</dbReference>
<evidence type="ECO:0000256" key="7">
    <source>
        <dbReference type="NCBIfam" id="TIGR00188"/>
    </source>
</evidence>
<dbReference type="InterPro" id="IPR014721">
    <property type="entry name" value="Ribsml_uS5_D2-typ_fold_subgr"/>
</dbReference>
<keyword evidence="4 6" id="KW-0378">Hydrolase</keyword>
<dbReference type="OrthoDB" id="196964at2"/>
<dbReference type="GO" id="GO:0000049">
    <property type="term" value="F:tRNA binding"/>
    <property type="evidence" value="ECO:0007669"/>
    <property type="project" value="UniProtKB-UniRule"/>
</dbReference>
<organism evidence="8 9">
    <name type="scientific">Yimella lutea</name>
    <dbReference type="NCBI Taxonomy" id="587872"/>
    <lineage>
        <taxon>Bacteria</taxon>
        <taxon>Bacillati</taxon>
        <taxon>Actinomycetota</taxon>
        <taxon>Actinomycetes</taxon>
        <taxon>Micrococcales</taxon>
        <taxon>Dermacoccaceae</taxon>
        <taxon>Yimella</taxon>
    </lineage>
</organism>
<sequence>MLPAAHRMRSSADFAAVLRSRTSGRAGSKLLVVHLRMPETSLNTDVADTVPCRVGFVVSKAVGNSVVRHRTQRRLRHLMNARLDRLPAGSLVVVRAQSGAATATSAELGAELDRLLPRVLAGVR</sequence>
<evidence type="ECO:0000256" key="4">
    <source>
        <dbReference type="ARBA" id="ARBA00022801"/>
    </source>
</evidence>
<evidence type="ECO:0000256" key="3">
    <source>
        <dbReference type="ARBA" id="ARBA00022759"/>
    </source>
</evidence>
<dbReference type="EC" id="3.1.26.5" evidence="6 7"/>
<keyword evidence="2 6" id="KW-0540">Nuclease</keyword>
<evidence type="ECO:0000256" key="6">
    <source>
        <dbReference type="HAMAP-Rule" id="MF_00227"/>
    </source>
</evidence>
<keyword evidence="3 6" id="KW-0255">Endonuclease</keyword>
<dbReference type="InterPro" id="IPR000100">
    <property type="entry name" value="RNase_P"/>
</dbReference>
<dbReference type="PANTHER" id="PTHR33992">
    <property type="entry name" value="RIBONUCLEASE P PROTEIN COMPONENT"/>
    <property type="match status" value="1"/>
</dbReference>
<dbReference type="Proteomes" id="UP000320806">
    <property type="component" value="Unassembled WGS sequence"/>
</dbReference>
<evidence type="ECO:0000313" key="8">
    <source>
        <dbReference type="EMBL" id="TQJ13016.1"/>
    </source>
</evidence>
<dbReference type="Pfam" id="PF00825">
    <property type="entry name" value="Ribonuclease_P"/>
    <property type="match status" value="1"/>
</dbReference>
<dbReference type="GO" id="GO:0004526">
    <property type="term" value="F:ribonuclease P activity"/>
    <property type="evidence" value="ECO:0007669"/>
    <property type="project" value="UniProtKB-UniRule"/>
</dbReference>
<dbReference type="GO" id="GO:0030677">
    <property type="term" value="C:ribonuclease P complex"/>
    <property type="evidence" value="ECO:0007669"/>
    <property type="project" value="TreeGrafter"/>
</dbReference>
<dbReference type="SUPFAM" id="SSF54211">
    <property type="entry name" value="Ribosomal protein S5 domain 2-like"/>
    <property type="match status" value="1"/>
</dbReference>
<keyword evidence="5 6" id="KW-0694">RNA-binding</keyword>
<dbReference type="HAMAP" id="MF_00227">
    <property type="entry name" value="RNase_P"/>
    <property type="match status" value="1"/>
</dbReference>